<dbReference type="Gene3D" id="3.40.50.720">
    <property type="entry name" value="NAD(P)-binding Rossmann-like Domain"/>
    <property type="match status" value="1"/>
</dbReference>
<dbReference type="InterPro" id="IPR051122">
    <property type="entry name" value="SDR_DHRS6-like"/>
</dbReference>
<dbReference type="Proteomes" id="UP000198824">
    <property type="component" value="Unassembled WGS sequence"/>
</dbReference>
<sequence length="247" mass="25300">MAGFAGKSVVVLGASSPIGIGAAVARRFAAEGARVMVAARRRPGLEALAADISGEAFVCDTTDHDTVGALAAAAVERFGRLNVAVNCVAAGSYGPLSQIDPASTLPAVMTNFVGGLYFIKHMGNAMEPDGAIIMTSSSSVTNNSAGLGVYASTKAAINHAIKVAAVEYMAKRLRINAIEMSLVLTESTPRDAFTPEAIEAFARATPLGRLATPEDCAEAYLFAAGAFTTGRIIDISGRGTLVKATMG</sequence>
<dbReference type="Pfam" id="PF13561">
    <property type="entry name" value="adh_short_C2"/>
    <property type="match status" value="1"/>
</dbReference>
<accession>A0A1I6KGT3</accession>
<dbReference type="SUPFAM" id="SSF51735">
    <property type="entry name" value="NAD(P)-binding Rossmann-fold domains"/>
    <property type="match status" value="1"/>
</dbReference>
<gene>
    <name evidence="3" type="ORF">SAMN05192580_1692</name>
</gene>
<dbReference type="PANTHER" id="PTHR43477:SF1">
    <property type="entry name" value="DIHYDROANTICAPSIN 7-DEHYDROGENASE"/>
    <property type="match status" value="1"/>
</dbReference>
<dbReference type="PANTHER" id="PTHR43477">
    <property type="entry name" value="DIHYDROANTICAPSIN 7-DEHYDROGENASE"/>
    <property type="match status" value="1"/>
</dbReference>
<dbReference type="GO" id="GO:0016491">
    <property type="term" value="F:oxidoreductase activity"/>
    <property type="evidence" value="ECO:0007669"/>
    <property type="project" value="UniProtKB-KW"/>
</dbReference>
<dbReference type="PRINTS" id="PR00081">
    <property type="entry name" value="GDHRDH"/>
</dbReference>
<dbReference type="AlphaFoldDB" id="A0A1I6KGT3"/>
<name>A0A1I6KGT3_9SPHN</name>
<dbReference type="EMBL" id="FOZG01000001">
    <property type="protein sequence ID" value="SFR90080.1"/>
    <property type="molecule type" value="Genomic_DNA"/>
</dbReference>
<evidence type="ECO:0000313" key="4">
    <source>
        <dbReference type="Proteomes" id="UP000198824"/>
    </source>
</evidence>
<evidence type="ECO:0000256" key="2">
    <source>
        <dbReference type="ARBA" id="ARBA00023002"/>
    </source>
</evidence>
<keyword evidence="4" id="KW-1185">Reference proteome</keyword>
<reference evidence="3 4" key="1">
    <citation type="submission" date="2016-10" db="EMBL/GenBank/DDBJ databases">
        <authorList>
            <person name="de Groot N.N."/>
        </authorList>
    </citation>
    <scope>NUCLEOTIDE SEQUENCE [LARGE SCALE GENOMIC DNA]</scope>
    <source>
        <strain evidence="3 4">S5-249</strain>
    </source>
</reference>
<protein>
    <submittedName>
        <fullName evidence="3">Meso-butanediol dehydrogenase / (S,S)-butanediol dehydrogenase / diacetyl reductase</fullName>
    </submittedName>
</protein>
<proteinExistence type="inferred from homology"/>
<dbReference type="CDD" id="cd05233">
    <property type="entry name" value="SDR_c"/>
    <property type="match status" value="1"/>
</dbReference>
<dbReference type="InterPro" id="IPR036291">
    <property type="entry name" value="NAD(P)-bd_dom_sf"/>
</dbReference>
<comment type="similarity">
    <text evidence="1">Belongs to the short-chain dehydrogenases/reductases (SDR) family.</text>
</comment>
<dbReference type="RefSeq" id="WP_165611244.1">
    <property type="nucleotide sequence ID" value="NZ_FOZG01000001.1"/>
</dbReference>
<dbReference type="InterPro" id="IPR002347">
    <property type="entry name" value="SDR_fam"/>
</dbReference>
<organism evidence="3 4">
    <name type="scientific">Sphingomonas jatrophae</name>
    <dbReference type="NCBI Taxonomy" id="1166337"/>
    <lineage>
        <taxon>Bacteria</taxon>
        <taxon>Pseudomonadati</taxon>
        <taxon>Pseudomonadota</taxon>
        <taxon>Alphaproteobacteria</taxon>
        <taxon>Sphingomonadales</taxon>
        <taxon>Sphingomonadaceae</taxon>
        <taxon>Sphingomonas</taxon>
    </lineage>
</organism>
<evidence type="ECO:0000313" key="3">
    <source>
        <dbReference type="EMBL" id="SFR90080.1"/>
    </source>
</evidence>
<evidence type="ECO:0000256" key="1">
    <source>
        <dbReference type="ARBA" id="ARBA00006484"/>
    </source>
</evidence>
<keyword evidence="2" id="KW-0560">Oxidoreductase</keyword>
<dbReference type="STRING" id="1166337.SAMN05192580_1692"/>